<dbReference type="GO" id="GO:0004065">
    <property type="term" value="F:arylsulfatase activity"/>
    <property type="evidence" value="ECO:0007669"/>
    <property type="project" value="UniProtKB-EC"/>
</dbReference>
<dbReference type="InterPro" id="IPR050738">
    <property type="entry name" value="Sulfatase"/>
</dbReference>
<dbReference type="Proteomes" id="UP000318017">
    <property type="component" value="Chromosome"/>
</dbReference>
<dbReference type="EC" id="3.1.6.1" evidence="4"/>
<accession>A0A518G6H3</accession>
<evidence type="ECO:0000313" key="4">
    <source>
        <dbReference type="EMBL" id="QDV24185.1"/>
    </source>
</evidence>
<dbReference type="KEGG" id="ahel:Q31a_24990"/>
<dbReference type="PANTHER" id="PTHR42693">
    <property type="entry name" value="ARYLSULFATASE FAMILY MEMBER"/>
    <property type="match status" value="1"/>
</dbReference>
<gene>
    <name evidence="4" type="primary">atsA_28</name>
    <name evidence="4" type="ORF">Q31a_24990</name>
</gene>
<dbReference type="OrthoDB" id="9783154at2"/>
<keyword evidence="2 4" id="KW-0378">Hydrolase</keyword>
<keyword evidence="5" id="KW-1185">Reference proteome</keyword>
<proteinExistence type="inferred from homology"/>
<protein>
    <submittedName>
        <fullName evidence="4">Arylsulfatase</fullName>
        <ecNumber evidence="4">3.1.6.1</ecNumber>
    </submittedName>
</protein>
<comment type="similarity">
    <text evidence="1">Belongs to the sulfatase family.</text>
</comment>
<dbReference type="InterPro" id="IPR000917">
    <property type="entry name" value="Sulfatase_N"/>
</dbReference>
<dbReference type="Gene3D" id="3.40.720.10">
    <property type="entry name" value="Alkaline Phosphatase, subunit A"/>
    <property type="match status" value="1"/>
</dbReference>
<feature type="domain" description="Sulfatase N-terminal" evidence="3">
    <location>
        <begin position="59"/>
        <end position="381"/>
    </location>
</feature>
<dbReference type="Pfam" id="PF00884">
    <property type="entry name" value="Sulfatase"/>
    <property type="match status" value="1"/>
</dbReference>
<reference evidence="4 5" key="1">
    <citation type="submission" date="2019-02" db="EMBL/GenBank/DDBJ databases">
        <title>Deep-cultivation of Planctomycetes and their phenomic and genomic characterization uncovers novel biology.</title>
        <authorList>
            <person name="Wiegand S."/>
            <person name="Jogler M."/>
            <person name="Boedeker C."/>
            <person name="Pinto D."/>
            <person name="Vollmers J."/>
            <person name="Rivas-Marin E."/>
            <person name="Kohn T."/>
            <person name="Peeters S.H."/>
            <person name="Heuer A."/>
            <person name="Rast P."/>
            <person name="Oberbeckmann S."/>
            <person name="Bunk B."/>
            <person name="Jeske O."/>
            <person name="Meyerdierks A."/>
            <person name="Storesund J.E."/>
            <person name="Kallscheuer N."/>
            <person name="Luecker S."/>
            <person name="Lage O.M."/>
            <person name="Pohl T."/>
            <person name="Merkel B.J."/>
            <person name="Hornburger P."/>
            <person name="Mueller R.-W."/>
            <person name="Bruemmer F."/>
            <person name="Labrenz M."/>
            <person name="Spormann A.M."/>
            <person name="Op den Camp H."/>
            <person name="Overmann J."/>
            <person name="Amann R."/>
            <person name="Jetten M.S.M."/>
            <person name="Mascher T."/>
            <person name="Medema M.H."/>
            <person name="Devos D.P."/>
            <person name="Kaster A.-K."/>
            <person name="Ovreas L."/>
            <person name="Rohde M."/>
            <person name="Galperin M.Y."/>
            <person name="Jogler C."/>
        </authorList>
    </citation>
    <scope>NUCLEOTIDE SEQUENCE [LARGE SCALE GENOMIC DNA]</scope>
    <source>
        <strain evidence="4 5">Q31a</strain>
    </source>
</reference>
<name>A0A518G6H3_9BACT</name>
<sequence>MENHLATNFREPTARAAGIAPIVVSTSPAASAVGAKLLAVILTMTATFTCTAQDSPARPNILLILADDLGYGDVGFNGATDIRTPTLDQLAADGIVFTSAYVVHPFCGPSRMALLSGRYPYEFGAPFNLPDDSSGQYRDQGISPDETLISTVLQDAGYRTGVMGKWHLGQQPEFHPNRRGFEDYFGFLGGGILYFGPYKANNEKGNVWDYKRFPEHNGADVTSLTESDYMTDVLSGEGVRFINGASRSERPFFLFMSYNAPHTVLAAKEEDMAQFSNLQGKRRIYAGMVHALDRGINSLVDALKASGQYDNTLIVFFSDNGGRADQGASNLPLRGGKGDTYEGGYRTPMFFHWPGVVQAGQRYDHPVTALDFYPTLARLAEADIPTAKHLDGKDIWEAVLAGENAREGELIYTVRHQSSSTDVGARKDQWKICHKNEKWQLFNLHEDIGETNDLSAKYPERLKQMVAEVEQLCQAHTRPLWFDNANQAEQWKSNRLPYFDGTFSLRTDP</sequence>
<evidence type="ECO:0000313" key="5">
    <source>
        <dbReference type="Proteomes" id="UP000318017"/>
    </source>
</evidence>
<evidence type="ECO:0000256" key="2">
    <source>
        <dbReference type="ARBA" id="ARBA00022801"/>
    </source>
</evidence>
<dbReference type="Gene3D" id="3.30.1120.10">
    <property type="match status" value="1"/>
</dbReference>
<dbReference type="PANTHER" id="PTHR42693:SF53">
    <property type="entry name" value="ENDO-4-O-SULFATASE"/>
    <property type="match status" value="1"/>
</dbReference>
<dbReference type="InterPro" id="IPR017850">
    <property type="entry name" value="Alkaline_phosphatase_core_sf"/>
</dbReference>
<evidence type="ECO:0000256" key="1">
    <source>
        <dbReference type="ARBA" id="ARBA00008779"/>
    </source>
</evidence>
<dbReference type="AlphaFoldDB" id="A0A518G6H3"/>
<organism evidence="4 5">
    <name type="scientific">Aureliella helgolandensis</name>
    <dbReference type="NCBI Taxonomy" id="2527968"/>
    <lineage>
        <taxon>Bacteria</taxon>
        <taxon>Pseudomonadati</taxon>
        <taxon>Planctomycetota</taxon>
        <taxon>Planctomycetia</taxon>
        <taxon>Pirellulales</taxon>
        <taxon>Pirellulaceae</taxon>
        <taxon>Aureliella</taxon>
    </lineage>
</organism>
<dbReference type="SUPFAM" id="SSF53649">
    <property type="entry name" value="Alkaline phosphatase-like"/>
    <property type="match status" value="1"/>
</dbReference>
<dbReference type="EMBL" id="CP036298">
    <property type="protein sequence ID" value="QDV24185.1"/>
    <property type="molecule type" value="Genomic_DNA"/>
</dbReference>
<evidence type="ECO:0000259" key="3">
    <source>
        <dbReference type="Pfam" id="PF00884"/>
    </source>
</evidence>